<accession>C4J4K3</accession>
<organism evidence="1">
    <name type="scientific">Zea mays</name>
    <name type="common">Maize</name>
    <dbReference type="NCBI Taxonomy" id="4577"/>
    <lineage>
        <taxon>Eukaryota</taxon>
        <taxon>Viridiplantae</taxon>
        <taxon>Streptophyta</taxon>
        <taxon>Embryophyta</taxon>
        <taxon>Tracheophyta</taxon>
        <taxon>Spermatophyta</taxon>
        <taxon>Magnoliopsida</taxon>
        <taxon>Liliopsida</taxon>
        <taxon>Poales</taxon>
        <taxon>Poaceae</taxon>
        <taxon>PACMAD clade</taxon>
        <taxon>Panicoideae</taxon>
        <taxon>Andropogonodae</taxon>
        <taxon>Andropogoneae</taxon>
        <taxon>Tripsacinae</taxon>
        <taxon>Zea</taxon>
    </lineage>
</organism>
<dbReference type="EMBL" id="BT085750">
    <property type="protein sequence ID" value="ACR36103.1"/>
    <property type="molecule type" value="mRNA"/>
</dbReference>
<dbReference type="AlphaFoldDB" id="C4J4K3"/>
<reference evidence="1" key="2">
    <citation type="submission" date="2012-06" db="EMBL/GenBank/DDBJ databases">
        <authorList>
            <person name="Yu Y."/>
            <person name="Currie J."/>
            <person name="Lomeli R."/>
            <person name="Angelova A."/>
            <person name="Collura K."/>
            <person name="Wissotski M."/>
            <person name="Campos D."/>
            <person name="Kudrna D."/>
            <person name="Golser W."/>
            <person name="Ashely E."/>
            <person name="Descour A."/>
            <person name="Fernandes J."/>
            <person name="Soderlund C."/>
            <person name="Walbot V."/>
        </authorList>
    </citation>
    <scope>NUCLEOTIDE SEQUENCE</scope>
    <source>
        <strain evidence="1">B73</strain>
    </source>
</reference>
<proteinExistence type="evidence at transcript level"/>
<evidence type="ECO:0000313" key="1">
    <source>
        <dbReference type="EMBL" id="ACR36103.1"/>
    </source>
</evidence>
<reference evidence="1" key="1">
    <citation type="journal article" date="2009" name="PLoS Genet.">
        <title>Sequencing, mapping, and analysis of 27,455 maize full-length cDNAs.</title>
        <authorList>
            <person name="Soderlund C."/>
            <person name="Descour A."/>
            <person name="Kudrna D."/>
            <person name="Bomhoff M."/>
            <person name="Boyd L."/>
            <person name="Currie J."/>
            <person name="Angelova A."/>
            <person name="Collura K."/>
            <person name="Wissotski M."/>
            <person name="Ashley E."/>
            <person name="Morrow D."/>
            <person name="Fernandes J."/>
            <person name="Walbot V."/>
            <person name="Yu Y."/>
        </authorList>
    </citation>
    <scope>NUCLEOTIDE SEQUENCE</scope>
    <source>
        <strain evidence="1">B73</strain>
    </source>
</reference>
<sequence>MGGATVPPRSARDYVHHGAACRHGHVPHHGLHPRRQRIHPLRLRRHVHGGRLRRAVPRVQVPARGPRVRRLRGARPPGPDRGHRGVVRDRVLHHGRLRQPPHRASTRDGHQRLLRLHGCRLPRLRHAPLPHGARGGLPRGPHLPLYLHRGLAVQARAVHPHTCADLGVRGDRAIPGVHRAAEQRGRGARGVQLVDAGHSGCVPSVAARVCGASADVPQRHGGADAGWHRFRRHTLPLGANDLPDVLAGRRGVPHHRLLPHQAR</sequence>
<protein>
    <submittedName>
        <fullName evidence="1">Uncharacterized protein</fullName>
    </submittedName>
</protein>
<name>C4J4K3_MAIZE</name>